<dbReference type="EMBL" id="JBHSKT010000001">
    <property type="protein sequence ID" value="MFC5269391.1"/>
    <property type="molecule type" value="Genomic_DNA"/>
</dbReference>
<reference evidence="2" key="1">
    <citation type="journal article" date="2019" name="Int. J. Syst. Evol. Microbiol.">
        <title>The Global Catalogue of Microorganisms (GCM) 10K type strain sequencing project: providing services to taxonomists for standard genome sequencing and annotation.</title>
        <authorList>
            <consortium name="The Broad Institute Genomics Platform"/>
            <consortium name="The Broad Institute Genome Sequencing Center for Infectious Disease"/>
            <person name="Wu L."/>
            <person name="Ma J."/>
        </authorList>
    </citation>
    <scope>NUCLEOTIDE SEQUENCE [LARGE SCALE GENOMIC DNA]</scope>
    <source>
        <strain evidence="2">KACC 12602</strain>
    </source>
</reference>
<protein>
    <submittedName>
        <fullName evidence="1">Uncharacterized protein</fullName>
    </submittedName>
</protein>
<organism evidence="1 2">
    <name type="scientific">Adhaeribacter terreus</name>
    <dbReference type="NCBI Taxonomy" id="529703"/>
    <lineage>
        <taxon>Bacteria</taxon>
        <taxon>Pseudomonadati</taxon>
        <taxon>Bacteroidota</taxon>
        <taxon>Cytophagia</taxon>
        <taxon>Cytophagales</taxon>
        <taxon>Hymenobacteraceae</taxon>
        <taxon>Adhaeribacter</taxon>
    </lineage>
</organism>
<accession>A0ABW0E8Q6</accession>
<gene>
    <name evidence="1" type="ORF">ACFPIB_02135</name>
</gene>
<dbReference type="RefSeq" id="WP_378015768.1">
    <property type="nucleotide sequence ID" value="NZ_JBHSKT010000001.1"/>
</dbReference>
<sequence>MGKRQVRIFQKNLVDKKAEIGKREVQLILTDNRVFHGTVNEFSDVSLCIRDYRQRLHTFELGEIQELVYDLETLC</sequence>
<dbReference type="Proteomes" id="UP001596161">
    <property type="component" value="Unassembled WGS sequence"/>
</dbReference>
<proteinExistence type="predicted"/>
<name>A0ABW0E8Q6_9BACT</name>
<evidence type="ECO:0000313" key="2">
    <source>
        <dbReference type="Proteomes" id="UP001596161"/>
    </source>
</evidence>
<keyword evidence="2" id="KW-1185">Reference proteome</keyword>
<comment type="caution">
    <text evidence="1">The sequence shown here is derived from an EMBL/GenBank/DDBJ whole genome shotgun (WGS) entry which is preliminary data.</text>
</comment>
<evidence type="ECO:0000313" key="1">
    <source>
        <dbReference type="EMBL" id="MFC5269391.1"/>
    </source>
</evidence>